<protein>
    <submittedName>
        <fullName evidence="3">Uncharacterized protein</fullName>
    </submittedName>
</protein>
<evidence type="ECO:0000256" key="1">
    <source>
        <dbReference type="SAM" id="MobiDB-lite"/>
    </source>
</evidence>
<dbReference type="AlphaFoldDB" id="A0AA40VM23"/>
<feature type="transmembrane region" description="Helical" evidence="2">
    <location>
        <begin position="157"/>
        <end position="177"/>
    </location>
</feature>
<proteinExistence type="predicted"/>
<keyword evidence="4" id="KW-1185">Reference proteome</keyword>
<accession>A0AA40VM23</accession>
<dbReference type="EMBL" id="JACIFH010000001">
    <property type="protein sequence ID" value="MBB4139994.1"/>
    <property type="molecule type" value="Genomic_DNA"/>
</dbReference>
<evidence type="ECO:0000256" key="2">
    <source>
        <dbReference type="SAM" id="Phobius"/>
    </source>
</evidence>
<keyword evidence="2" id="KW-1133">Transmembrane helix</keyword>
<organism evidence="3 4">
    <name type="scientific">Microbacterium invictum</name>
    <dbReference type="NCBI Taxonomy" id="515415"/>
    <lineage>
        <taxon>Bacteria</taxon>
        <taxon>Bacillati</taxon>
        <taxon>Actinomycetota</taxon>
        <taxon>Actinomycetes</taxon>
        <taxon>Micrococcales</taxon>
        <taxon>Microbacteriaceae</taxon>
        <taxon>Microbacterium</taxon>
    </lineage>
</organism>
<feature type="region of interest" description="Disordered" evidence="1">
    <location>
        <begin position="1"/>
        <end position="26"/>
    </location>
</feature>
<reference evidence="3 4" key="1">
    <citation type="submission" date="2020-08" db="EMBL/GenBank/DDBJ databases">
        <title>Sequencing the genomes of 1000 actinobacteria strains.</title>
        <authorList>
            <person name="Klenk H.-P."/>
        </authorList>
    </citation>
    <scope>NUCLEOTIDE SEQUENCE [LARGE SCALE GENOMIC DNA]</scope>
    <source>
        <strain evidence="3 4">DSM 19600</strain>
    </source>
</reference>
<name>A0AA40VM23_9MICO</name>
<feature type="transmembrane region" description="Helical" evidence="2">
    <location>
        <begin position="96"/>
        <end position="116"/>
    </location>
</feature>
<feature type="transmembrane region" description="Helical" evidence="2">
    <location>
        <begin position="128"/>
        <end position="145"/>
    </location>
</feature>
<keyword evidence="2" id="KW-0812">Transmembrane</keyword>
<sequence length="203" mass="21965">MTTEPTATPGALRTPRSQPPRPTLATSNHAPVVAKVPPPFSVRLSELFWILSLAAGAVGVVYMFIIRADQTAHIEERVRGVDATRADETVTATADIIYWSLFGALVAIVLLQILFLVSFANRRAGARWWLLGTLLLQAVVLVAMREFTSEEASADPLRLILLLQGGLAVVGLLWSLLRGALRWTARGIDVRRGPESFGAGGDL</sequence>
<dbReference type="Proteomes" id="UP000549113">
    <property type="component" value="Unassembled WGS sequence"/>
</dbReference>
<feature type="transmembrane region" description="Helical" evidence="2">
    <location>
        <begin position="47"/>
        <end position="66"/>
    </location>
</feature>
<comment type="caution">
    <text evidence="3">The sequence shown here is derived from an EMBL/GenBank/DDBJ whole genome shotgun (WGS) entry which is preliminary data.</text>
</comment>
<evidence type="ECO:0000313" key="4">
    <source>
        <dbReference type="Proteomes" id="UP000549113"/>
    </source>
</evidence>
<evidence type="ECO:0000313" key="3">
    <source>
        <dbReference type="EMBL" id="MBB4139994.1"/>
    </source>
</evidence>
<keyword evidence="2" id="KW-0472">Membrane</keyword>
<gene>
    <name evidence="3" type="ORF">BKA10_001788</name>
</gene>